<protein>
    <submittedName>
        <fullName evidence="10">Zinc finger C2H2-type</fullName>
    </submittedName>
</protein>
<evidence type="ECO:0000256" key="1">
    <source>
        <dbReference type="ARBA" id="ARBA00004123"/>
    </source>
</evidence>
<keyword evidence="11" id="KW-1185">Reference proteome</keyword>
<evidence type="ECO:0000256" key="5">
    <source>
        <dbReference type="ARBA" id="ARBA00022833"/>
    </source>
</evidence>
<evidence type="ECO:0000256" key="3">
    <source>
        <dbReference type="ARBA" id="ARBA00022737"/>
    </source>
</evidence>
<dbReference type="Proteomes" id="UP000325440">
    <property type="component" value="Unassembled WGS sequence"/>
</dbReference>
<evidence type="ECO:0000256" key="6">
    <source>
        <dbReference type="ARBA" id="ARBA00023242"/>
    </source>
</evidence>
<evidence type="ECO:0000313" key="11">
    <source>
        <dbReference type="Proteomes" id="UP000325440"/>
    </source>
</evidence>
<evidence type="ECO:0000313" key="10">
    <source>
        <dbReference type="EMBL" id="VVC28708.1"/>
    </source>
</evidence>
<dbReference type="Gene3D" id="3.30.160.60">
    <property type="entry name" value="Classic Zinc Finger"/>
    <property type="match status" value="1"/>
</dbReference>
<dbReference type="PROSITE" id="PS00028">
    <property type="entry name" value="ZINC_FINGER_C2H2_1"/>
    <property type="match status" value="1"/>
</dbReference>
<keyword evidence="8" id="KW-0472">Membrane</keyword>
<reference evidence="10 11" key="1">
    <citation type="submission" date="2019-08" db="EMBL/GenBank/DDBJ databases">
        <authorList>
            <person name="Alioto T."/>
            <person name="Alioto T."/>
            <person name="Gomez Garrido J."/>
        </authorList>
    </citation>
    <scope>NUCLEOTIDE SEQUENCE [LARGE SCALE GENOMIC DNA]</scope>
</reference>
<keyword evidence="5" id="KW-0862">Zinc</keyword>
<keyword evidence="3" id="KW-0677">Repeat</keyword>
<evidence type="ECO:0000256" key="8">
    <source>
        <dbReference type="SAM" id="Phobius"/>
    </source>
</evidence>
<evidence type="ECO:0000256" key="2">
    <source>
        <dbReference type="ARBA" id="ARBA00022723"/>
    </source>
</evidence>
<name>A0A5E4MBD8_9HEMI</name>
<evidence type="ECO:0000256" key="4">
    <source>
        <dbReference type="ARBA" id="ARBA00022771"/>
    </source>
</evidence>
<organism evidence="10 11">
    <name type="scientific">Cinara cedri</name>
    <dbReference type="NCBI Taxonomy" id="506608"/>
    <lineage>
        <taxon>Eukaryota</taxon>
        <taxon>Metazoa</taxon>
        <taxon>Ecdysozoa</taxon>
        <taxon>Arthropoda</taxon>
        <taxon>Hexapoda</taxon>
        <taxon>Insecta</taxon>
        <taxon>Pterygota</taxon>
        <taxon>Neoptera</taxon>
        <taxon>Paraneoptera</taxon>
        <taxon>Hemiptera</taxon>
        <taxon>Sternorrhyncha</taxon>
        <taxon>Aphidomorpha</taxon>
        <taxon>Aphidoidea</taxon>
        <taxon>Aphididae</taxon>
        <taxon>Lachninae</taxon>
        <taxon>Cinara</taxon>
    </lineage>
</organism>
<proteinExistence type="predicted"/>
<keyword evidence="4 7" id="KW-0863">Zinc-finger</keyword>
<evidence type="ECO:0000256" key="7">
    <source>
        <dbReference type="PROSITE-ProRule" id="PRU00042"/>
    </source>
</evidence>
<feature type="transmembrane region" description="Helical" evidence="8">
    <location>
        <begin position="89"/>
        <end position="115"/>
    </location>
</feature>
<accession>A0A5E4MBD8</accession>
<evidence type="ECO:0000259" key="9">
    <source>
        <dbReference type="PROSITE" id="PS50157"/>
    </source>
</evidence>
<keyword evidence="2" id="KW-0479">Metal-binding</keyword>
<dbReference type="PROSITE" id="PS50157">
    <property type="entry name" value="ZINC_FINGER_C2H2_2"/>
    <property type="match status" value="1"/>
</dbReference>
<dbReference type="EMBL" id="CABPRJ010000483">
    <property type="protein sequence ID" value="VVC28708.1"/>
    <property type="molecule type" value="Genomic_DNA"/>
</dbReference>
<comment type="subcellular location">
    <subcellularLocation>
        <location evidence="1">Nucleus</location>
    </subcellularLocation>
</comment>
<dbReference type="AlphaFoldDB" id="A0A5E4MBD8"/>
<sequence>MIELLNEAIENDPALCPNGCGRSYKENIIIKLLNVAIRSDPAYCPNGCGRSYKGLYRKQNLKHHLIYGCGVDPQFKCTICQKRLRKKSFFVSNGLLLLTGIHSIFVCILPSQLYIYNSGCIHVQNIKLYKLLSVAIENDPAYCPNGCGRSYKGLYRKQNLKHHLIYGCGVDPQFKCRNMNKLINEASKYDPAFCPNGCGRSYRGVRRKGNLKHHLIYSCGVDPQFKCPLCKKLLTQKQSLNYHLATVHKQFLTRQN</sequence>
<dbReference type="GO" id="GO:0008270">
    <property type="term" value="F:zinc ion binding"/>
    <property type="evidence" value="ECO:0007669"/>
    <property type="project" value="UniProtKB-KW"/>
</dbReference>
<dbReference type="GO" id="GO:0005634">
    <property type="term" value="C:nucleus"/>
    <property type="evidence" value="ECO:0007669"/>
    <property type="project" value="UniProtKB-SubCell"/>
</dbReference>
<dbReference type="InterPro" id="IPR013087">
    <property type="entry name" value="Znf_C2H2_type"/>
</dbReference>
<feature type="domain" description="C2H2-type" evidence="9">
    <location>
        <begin position="225"/>
        <end position="248"/>
    </location>
</feature>
<keyword evidence="8" id="KW-1133">Transmembrane helix</keyword>
<keyword evidence="8" id="KW-0812">Transmembrane</keyword>
<dbReference type="PANTHER" id="PTHR24406">
    <property type="entry name" value="TRANSCRIPTIONAL REPRESSOR CTCFL-RELATED"/>
    <property type="match status" value="1"/>
</dbReference>
<dbReference type="InterPro" id="IPR050888">
    <property type="entry name" value="ZnF_C2H2-type_TF"/>
</dbReference>
<dbReference type="OrthoDB" id="10004641at2759"/>
<keyword evidence="6" id="KW-0539">Nucleus</keyword>
<gene>
    <name evidence="10" type="ORF">CINCED_3A004270</name>
</gene>